<dbReference type="EC" id="4.2.1.1" evidence="2"/>
<evidence type="ECO:0000256" key="5">
    <source>
        <dbReference type="ARBA" id="ARBA00023239"/>
    </source>
</evidence>
<feature type="compositionally biased region" description="Polar residues" evidence="7">
    <location>
        <begin position="219"/>
        <end position="231"/>
    </location>
</feature>
<gene>
    <name evidence="10" type="ORF">BJN45_12720</name>
</gene>
<feature type="domain" description="Alpha-carbonic anhydrase" evidence="9">
    <location>
        <begin position="268"/>
        <end position="490"/>
    </location>
</feature>
<evidence type="ECO:0000256" key="8">
    <source>
        <dbReference type="SAM" id="SignalP"/>
    </source>
</evidence>
<dbReference type="Pfam" id="PF00194">
    <property type="entry name" value="Carb_anhydrase"/>
    <property type="match status" value="1"/>
</dbReference>
<keyword evidence="11" id="KW-1185">Reference proteome</keyword>
<dbReference type="Pfam" id="PF16747">
    <property type="entry name" value="Adhesin_E"/>
    <property type="match status" value="1"/>
</dbReference>
<dbReference type="InterPro" id="IPR001148">
    <property type="entry name" value="CA_dom"/>
</dbReference>
<dbReference type="PANTHER" id="PTHR18952:SF265">
    <property type="entry name" value="CARBONIC ANHYDRASE"/>
    <property type="match status" value="1"/>
</dbReference>
<feature type="chain" id="PRO_5012774168" description="carbonic anhydrase" evidence="8">
    <location>
        <begin position="20"/>
        <end position="490"/>
    </location>
</feature>
<evidence type="ECO:0000313" key="11">
    <source>
        <dbReference type="Proteomes" id="UP000187526"/>
    </source>
</evidence>
<name>A0A1R1I2V7_9RHOO</name>
<keyword evidence="5" id="KW-0456">Lyase</keyword>
<organism evidence="10 11">
    <name type="scientific">Azonexus hydrophilus</name>
    <dbReference type="NCBI Taxonomy" id="418702"/>
    <lineage>
        <taxon>Bacteria</taxon>
        <taxon>Pseudomonadati</taxon>
        <taxon>Pseudomonadota</taxon>
        <taxon>Betaproteobacteria</taxon>
        <taxon>Rhodocyclales</taxon>
        <taxon>Azonexaceae</taxon>
        <taxon>Azonexus</taxon>
    </lineage>
</organism>
<proteinExistence type="inferred from homology"/>
<dbReference type="Gene3D" id="3.10.200.10">
    <property type="entry name" value="Alpha carbonic anhydrase"/>
    <property type="match status" value="1"/>
</dbReference>
<dbReference type="InterPro" id="IPR023561">
    <property type="entry name" value="Carbonic_anhydrase_a-class"/>
</dbReference>
<reference evidence="10 11" key="1">
    <citation type="submission" date="2016-10" db="EMBL/GenBank/DDBJ databases">
        <title>Alkaliphiles isolated from bioreactors.</title>
        <authorList>
            <person name="Salah Z."/>
            <person name="Rout S.P."/>
            <person name="Humphreys P.N."/>
        </authorList>
    </citation>
    <scope>NUCLEOTIDE SEQUENCE [LARGE SCALE GENOMIC DNA]</scope>
    <source>
        <strain evidence="10 11">ZS02</strain>
    </source>
</reference>
<dbReference type="PANTHER" id="PTHR18952">
    <property type="entry name" value="CARBONIC ANHYDRASE"/>
    <property type="match status" value="1"/>
</dbReference>
<dbReference type="CDD" id="cd03124">
    <property type="entry name" value="alpha_CA_prokaryotic_like"/>
    <property type="match status" value="1"/>
</dbReference>
<keyword evidence="3" id="KW-0479">Metal-binding</keyword>
<feature type="region of interest" description="Disordered" evidence="7">
    <location>
        <begin position="215"/>
        <end position="247"/>
    </location>
</feature>
<dbReference type="InterPro" id="IPR031939">
    <property type="entry name" value="Adhesin_E-like"/>
</dbReference>
<keyword evidence="4" id="KW-0862">Zinc</keyword>
<dbReference type="InterPro" id="IPR041891">
    <property type="entry name" value="Alpha_CA_prokaryot-like"/>
</dbReference>
<accession>A0A1R1I2V7</accession>
<evidence type="ECO:0000256" key="7">
    <source>
        <dbReference type="SAM" id="MobiDB-lite"/>
    </source>
</evidence>
<evidence type="ECO:0000256" key="6">
    <source>
        <dbReference type="ARBA" id="ARBA00048348"/>
    </source>
</evidence>
<evidence type="ECO:0000256" key="2">
    <source>
        <dbReference type="ARBA" id="ARBA00012925"/>
    </source>
</evidence>
<comment type="catalytic activity">
    <reaction evidence="6">
        <text>hydrogencarbonate + H(+) = CO2 + H2O</text>
        <dbReference type="Rhea" id="RHEA:10748"/>
        <dbReference type="ChEBI" id="CHEBI:15377"/>
        <dbReference type="ChEBI" id="CHEBI:15378"/>
        <dbReference type="ChEBI" id="CHEBI:16526"/>
        <dbReference type="ChEBI" id="CHEBI:17544"/>
        <dbReference type="EC" id="4.2.1.1"/>
    </reaction>
</comment>
<dbReference type="InterPro" id="IPR036398">
    <property type="entry name" value="CA_dom_sf"/>
</dbReference>
<keyword evidence="8" id="KW-0732">Signal</keyword>
<feature type="signal peptide" evidence="8">
    <location>
        <begin position="1"/>
        <end position="19"/>
    </location>
</feature>
<dbReference type="RefSeq" id="WP_076095793.1">
    <property type="nucleotide sequence ID" value="NZ_MTHD01000004.1"/>
</dbReference>
<sequence length="490" mass="54019">MRLMTIAIALATLPGVAMAAPSWQNISAEAGRRIELDRSTMKREGNVVEALSRVTLDRELTDSRSGVPYKIIEATTRYDCTSRSARTIKRIYRQTDKDTIREEDIAGAELPVRSGTLDDRVLREVCRPPKESPAELAQKANEATSKLQQANEAMLKKELAKAETPAPMKTVETTSSAPIPSIRPNLKAAMENAATKEAPPPAPVAVPAPSIQKPAPTINVPTGTTQTVRNNAPSPRPASRPAAKPAAAQGGYMLELVRPEQARPQLPVAWGYEGAGGPENWARIDPRNTLCASGQRQSPIDIRDGIKVDLETIRFDYRPSTFRIVDNGHTVSVAVGDSTFSLTGKTYELEDIHFHRPAEMRVNGQRYDMSAHLVHRAHDGSLAVVALLLDRGTEHPEIQTLWNNLPLEKKAPVQPPKAIIDPAKLLPESRQYYTFMGSLTTPPCTEGVLWIVMKQPVQVSDEQIRIFNRLYRNNARPVQPAGDRLIKESR</sequence>
<dbReference type="Proteomes" id="UP000187526">
    <property type="component" value="Unassembled WGS sequence"/>
</dbReference>
<evidence type="ECO:0000256" key="4">
    <source>
        <dbReference type="ARBA" id="ARBA00022833"/>
    </source>
</evidence>
<dbReference type="PROSITE" id="PS51144">
    <property type="entry name" value="ALPHA_CA_2"/>
    <property type="match status" value="1"/>
</dbReference>
<dbReference type="GO" id="GO:0004089">
    <property type="term" value="F:carbonate dehydratase activity"/>
    <property type="evidence" value="ECO:0007669"/>
    <property type="project" value="UniProtKB-EC"/>
</dbReference>
<dbReference type="GO" id="GO:0008270">
    <property type="term" value="F:zinc ion binding"/>
    <property type="evidence" value="ECO:0007669"/>
    <property type="project" value="InterPro"/>
</dbReference>
<dbReference type="SMART" id="SM01057">
    <property type="entry name" value="Carb_anhydrase"/>
    <property type="match status" value="1"/>
</dbReference>
<protein>
    <recommendedName>
        <fullName evidence="2">carbonic anhydrase</fullName>
        <ecNumber evidence="2">4.2.1.1</ecNumber>
    </recommendedName>
</protein>
<evidence type="ECO:0000313" key="10">
    <source>
        <dbReference type="EMBL" id="OMG53091.1"/>
    </source>
</evidence>
<evidence type="ECO:0000256" key="3">
    <source>
        <dbReference type="ARBA" id="ARBA00022723"/>
    </source>
</evidence>
<comment type="caution">
    <text evidence="10">The sequence shown here is derived from an EMBL/GenBank/DDBJ whole genome shotgun (WGS) entry which is preliminary data.</text>
</comment>
<dbReference type="STRING" id="418702.BJN45_12720"/>
<comment type="similarity">
    <text evidence="1">Belongs to the alpha-carbonic anhydrase family.</text>
</comment>
<dbReference type="SUPFAM" id="SSF51069">
    <property type="entry name" value="Carbonic anhydrase"/>
    <property type="match status" value="1"/>
</dbReference>
<feature type="region of interest" description="Disordered" evidence="7">
    <location>
        <begin position="161"/>
        <end position="181"/>
    </location>
</feature>
<feature type="compositionally biased region" description="Low complexity" evidence="7">
    <location>
        <begin position="237"/>
        <end position="247"/>
    </location>
</feature>
<dbReference type="AlphaFoldDB" id="A0A1R1I2V7"/>
<dbReference type="EMBL" id="MTHD01000004">
    <property type="protein sequence ID" value="OMG53091.1"/>
    <property type="molecule type" value="Genomic_DNA"/>
</dbReference>
<dbReference type="OrthoDB" id="5327615at2"/>
<evidence type="ECO:0000259" key="9">
    <source>
        <dbReference type="PROSITE" id="PS51144"/>
    </source>
</evidence>
<evidence type="ECO:0000256" key="1">
    <source>
        <dbReference type="ARBA" id="ARBA00010718"/>
    </source>
</evidence>